<evidence type="ECO:0000256" key="3">
    <source>
        <dbReference type="ARBA" id="ARBA00022517"/>
    </source>
</evidence>
<dbReference type="EMBL" id="ACJN02000001">
    <property type="protein sequence ID" value="EFI36351.1"/>
    <property type="molecule type" value="Genomic_DNA"/>
</dbReference>
<feature type="binding site" evidence="8">
    <location>
        <begin position="63"/>
        <end position="67"/>
    </location>
    <ligand>
        <name>GTP</name>
        <dbReference type="ChEBI" id="CHEBI:37565"/>
        <label>1</label>
    </ligand>
</feature>
<evidence type="ECO:0000256" key="1">
    <source>
        <dbReference type="ARBA" id="ARBA00008279"/>
    </source>
</evidence>
<gene>
    <name evidence="8" type="primary">der</name>
    <name evidence="12" type="ORF">Dthio_PD3819</name>
</gene>
<accession>D6SKE8</accession>
<dbReference type="GO" id="GO:0043022">
    <property type="term" value="F:ribosome binding"/>
    <property type="evidence" value="ECO:0007669"/>
    <property type="project" value="TreeGrafter"/>
</dbReference>
<dbReference type="NCBIfam" id="TIGR00231">
    <property type="entry name" value="small_GTP"/>
    <property type="match status" value="2"/>
</dbReference>
<dbReference type="Gene3D" id="3.40.50.300">
    <property type="entry name" value="P-loop containing nucleotide triphosphate hydrolases"/>
    <property type="match status" value="2"/>
</dbReference>
<evidence type="ECO:0000313" key="13">
    <source>
        <dbReference type="Proteomes" id="UP000005496"/>
    </source>
</evidence>
<evidence type="ECO:0000256" key="2">
    <source>
        <dbReference type="ARBA" id="ARBA00020953"/>
    </source>
</evidence>
<dbReference type="GO" id="GO:0005525">
    <property type="term" value="F:GTP binding"/>
    <property type="evidence" value="ECO:0007669"/>
    <property type="project" value="UniProtKB-UniRule"/>
</dbReference>
<feature type="binding site" evidence="8">
    <location>
        <begin position="189"/>
        <end position="196"/>
    </location>
    <ligand>
        <name>GTP</name>
        <dbReference type="ChEBI" id="CHEBI:37565"/>
        <label>2</label>
    </ligand>
</feature>
<dbReference type="InterPro" id="IPR005225">
    <property type="entry name" value="Small_GTP-bd"/>
</dbReference>
<keyword evidence="5 8" id="KW-0547">Nucleotide-binding</keyword>
<dbReference type="GO" id="GO:0042254">
    <property type="term" value="P:ribosome biogenesis"/>
    <property type="evidence" value="ECO:0007669"/>
    <property type="project" value="UniProtKB-KW"/>
</dbReference>
<evidence type="ECO:0000256" key="4">
    <source>
        <dbReference type="ARBA" id="ARBA00022737"/>
    </source>
</evidence>
<dbReference type="InterPro" id="IPR015946">
    <property type="entry name" value="KH_dom-like_a/b"/>
</dbReference>
<name>D6SKE8_9BACT</name>
<evidence type="ECO:0000256" key="10">
    <source>
        <dbReference type="RuleBase" id="RU004481"/>
    </source>
</evidence>
<dbReference type="PANTHER" id="PTHR43834:SF6">
    <property type="entry name" value="GTPASE DER"/>
    <property type="match status" value="1"/>
</dbReference>
<dbReference type="CDD" id="cd01894">
    <property type="entry name" value="EngA1"/>
    <property type="match status" value="1"/>
</dbReference>
<feature type="domain" description="EngA-type G" evidence="11">
    <location>
        <begin position="183"/>
        <end position="356"/>
    </location>
</feature>
<dbReference type="HAMAP" id="MF_00195">
    <property type="entry name" value="GTPase_Der"/>
    <property type="match status" value="1"/>
</dbReference>
<dbReference type="FunFam" id="3.30.300.20:FF:000004">
    <property type="entry name" value="GTPase Der"/>
    <property type="match status" value="1"/>
</dbReference>
<comment type="subunit">
    <text evidence="8">Associates with the 50S ribosomal subunit.</text>
</comment>
<evidence type="ECO:0000256" key="6">
    <source>
        <dbReference type="ARBA" id="ARBA00023134"/>
    </source>
</evidence>
<dbReference type="NCBIfam" id="TIGR03594">
    <property type="entry name" value="GTPase_EngA"/>
    <property type="match status" value="1"/>
</dbReference>
<comment type="similarity">
    <text evidence="1 8 9 10">Belongs to the TRAFAC class TrmE-Era-EngA-EngB-Septin-like GTPase superfamily. EngA (Der) GTPase family.</text>
</comment>
<keyword evidence="3 8" id="KW-0690">Ribosome biogenesis</keyword>
<dbReference type="PIRSF" id="PIRSF006485">
    <property type="entry name" value="GTP-binding_EngA"/>
    <property type="match status" value="1"/>
</dbReference>
<evidence type="ECO:0000259" key="11">
    <source>
        <dbReference type="PROSITE" id="PS51712"/>
    </source>
</evidence>
<evidence type="ECO:0000313" key="12">
    <source>
        <dbReference type="EMBL" id="EFI36351.1"/>
    </source>
</evidence>
<dbReference type="CDD" id="cd01895">
    <property type="entry name" value="EngA2"/>
    <property type="match status" value="1"/>
</dbReference>
<dbReference type="AlphaFoldDB" id="D6SKE8"/>
<evidence type="ECO:0000256" key="9">
    <source>
        <dbReference type="PROSITE-ProRule" id="PRU01049"/>
    </source>
</evidence>
<keyword evidence="13" id="KW-1185">Reference proteome</keyword>
<dbReference type="eggNOG" id="COG1160">
    <property type="taxonomic scope" value="Bacteria"/>
</dbReference>
<evidence type="ECO:0000256" key="7">
    <source>
        <dbReference type="ARBA" id="ARBA00032345"/>
    </source>
</evidence>
<dbReference type="SUPFAM" id="SSF52540">
    <property type="entry name" value="P-loop containing nucleoside triphosphate hydrolases"/>
    <property type="match status" value="2"/>
</dbReference>
<dbReference type="PRINTS" id="PR00326">
    <property type="entry name" value="GTP1OBG"/>
</dbReference>
<dbReference type="InterPro" id="IPR032859">
    <property type="entry name" value="KH_dom-like"/>
</dbReference>
<dbReference type="InterPro" id="IPR031166">
    <property type="entry name" value="G_ENGA"/>
</dbReference>
<dbReference type="Gene3D" id="3.30.300.20">
    <property type="match status" value="1"/>
</dbReference>
<reference evidence="12" key="1">
    <citation type="submission" date="2010-05" db="EMBL/GenBank/DDBJ databases">
        <title>The draft genome of Desulfonatronospira thiodismutans ASO3-1.</title>
        <authorList>
            <consortium name="US DOE Joint Genome Institute (JGI-PGF)"/>
            <person name="Lucas S."/>
            <person name="Copeland A."/>
            <person name="Lapidus A."/>
            <person name="Cheng J.-F."/>
            <person name="Bruce D."/>
            <person name="Goodwin L."/>
            <person name="Pitluck S."/>
            <person name="Chertkov O."/>
            <person name="Brettin T."/>
            <person name="Detter J.C."/>
            <person name="Han C."/>
            <person name="Land M.L."/>
            <person name="Hauser L."/>
            <person name="Kyrpides N."/>
            <person name="Mikhailova N."/>
            <person name="Muyzer G."/>
            <person name="Woyke T."/>
        </authorList>
    </citation>
    <scope>NUCLEOTIDE SEQUENCE [LARGE SCALE GENOMIC DNA]</scope>
    <source>
        <strain evidence="12">ASO3-1</strain>
    </source>
</reference>
<evidence type="ECO:0000256" key="8">
    <source>
        <dbReference type="HAMAP-Rule" id="MF_00195"/>
    </source>
</evidence>
<dbReference type="PANTHER" id="PTHR43834">
    <property type="entry name" value="GTPASE DER"/>
    <property type="match status" value="1"/>
</dbReference>
<comment type="caution">
    <text evidence="12">The sequence shown here is derived from an EMBL/GenBank/DDBJ whole genome shotgun (WGS) entry which is preliminary data.</text>
</comment>
<dbReference type="Pfam" id="PF14714">
    <property type="entry name" value="KH_dom-like"/>
    <property type="match status" value="1"/>
</dbReference>
<dbReference type="InterPro" id="IPR027417">
    <property type="entry name" value="P-loop_NTPase"/>
</dbReference>
<organism evidence="12 13">
    <name type="scientific">Desulfonatronospira thiodismutans ASO3-1</name>
    <dbReference type="NCBI Taxonomy" id="555779"/>
    <lineage>
        <taxon>Bacteria</taxon>
        <taxon>Pseudomonadati</taxon>
        <taxon>Thermodesulfobacteriota</taxon>
        <taxon>Desulfovibrionia</taxon>
        <taxon>Desulfovibrionales</taxon>
        <taxon>Desulfonatronovibrionaceae</taxon>
        <taxon>Desulfonatronospira</taxon>
    </lineage>
</organism>
<proteinExistence type="inferred from homology"/>
<dbReference type="Proteomes" id="UP000005496">
    <property type="component" value="Unassembled WGS sequence"/>
</dbReference>
<keyword evidence="4 10" id="KW-0677">Repeat</keyword>
<comment type="function">
    <text evidence="8 10">GTPase that plays an essential role in the late steps of ribosome biogenesis.</text>
</comment>
<dbReference type="InterPro" id="IPR016484">
    <property type="entry name" value="GTPase_Der"/>
</dbReference>
<feature type="binding site" evidence="8">
    <location>
        <begin position="301"/>
        <end position="304"/>
    </location>
    <ligand>
        <name>GTP</name>
        <dbReference type="ChEBI" id="CHEBI:37565"/>
        <label>2</label>
    </ligand>
</feature>
<protein>
    <recommendedName>
        <fullName evidence="2 8">GTPase Der</fullName>
    </recommendedName>
    <alternativeName>
        <fullName evidence="7 8">GTP-binding protein EngA</fullName>
    </alternativeName>
</protein>
<dbReference type="Pfam" id="PF01926">
    <property type="entry name" value="MMR_HSR1"/>
    <property type="match status" value="2"/>
</dbReference>
<evidence type="ECO:0000256" key="5">
    <source>
        <dbReference type="ARBA" id="ARBA00022741"/>
    </source>
</evidence>
<dbReference type="InterPro" id="IPR006073">
    <property type="entry name" value="GTP-bd"/>
</dbReference>
<dbReference type="PROSITE" id="PS51712">
    <property type="entry name" value="G_ENGA"/>
    <property type="match status" value="1"/>
</dbReference>
<sequence>MPGCRVFMLPFVVIVGRPNVGKSTLFNRLLRQNKAMVHDRPGVTRDSLYGRVQGRTRDYTLVDTGGLVLEQGAQLEEEIYEQVREAMHSADLILFMVDGSAGVTALDEQLAAMLRQSRRPVRLVVNKVDGEERAALVEGDFYSLGFDMNMVSAAHGYNMPVLQEAIESSLPAHEEPEDQAAHLRLSLLGRPNVGKSSLVNTLLGQERVLVSSRAGTTRDCVDVILEKGDKRYVFIDTAGVRRKTTISDDLERFSALRAIRSCQRSDVALLVLDALSGMVAQDKKLLSFLEREKIPLVIVVNKVDQIPRKDLGKLKRYFQDELAFCAHAPVIYTSCITRAGLGGLIPLAEKVLGQSRVRVGTGELNRLVRDAVQAHQPPLVKGRRAKIYYLTQPGTSPPEFVFFVNDPGLIKPAYARYLEKQIRKSLGLDVTPVKLFFRGSHK</sequence>
<feature type="binding site" evidence="8">
    <location>
        <begin position="236"/>
        <end position="240"/>
    </location>
    <ligand>
        <name>GTP</name>
        <dbReference type="ChEBI" id="CHEBI:37565"/>
        <label>2</label>
    </ligand>
</feature>
<feature type="binding site" evidence="8">
    <location>
        <begin position="16"/>
        <end position="23"/>
    </location>
    <ligand>
        <name>GTP</name>
        <dbReference type="ChEBI" id="CHEBI:37565"/>
        <label>1</label>
    </ligand>
</feature>
<keyword evidence="6 8" id="KW-0342">GTP-binding</keyword>
<feature type="binding site" evidence="8">
    <location>
        <begin position="126"/>
        <end position="129"/>
    </location>
    <ligand>
        <name>GTP</name>
        <dbReference type="ChEBI" id="CHEBI:37565"/>
        <label>1</label>
    </ligand>
</feature>